<evidence type="ECO:0000256" key="4">
    <source>
        <dbReference type="ARBA" id="ARBA00022741"/>
    </source>
</evidence>
<comment type="similarity">
    <text evidence="2">Belongs to the ABC transporter superfamily.</text>
</comment>
<evidence type="ECO:0000256" key="1">
    <source>
        <dbReference type="ARBA" id="ARBA00004202"/>
    </source>
</evidence>
<dbReference type="Pfam" id="PF00005">
    <property type="entry name" value="ABC_tran"/>
    <property type="match status" value="1"/>
</dbReference>
<organism evidence="8 9">
    <name type="scientific">Enteractinococcus fodinae</name>
    <dbReference type="NCBI Taxonomy" id="684663"/>
    <lineage>
        <taxon>Bacteria</taxon>
        <taxon>Bacillati</taxon>
        <taxon>Actinomycetota</taxon>
        <taxon>Actinomycetes</taxon>
        <taxon>Micrococcales</taxon>
        <taxon>Micrococcaceae</taxon>
    </lineage>
</organism>
<keyword evidence="4" id="KW-0547">Nucleotide-binding</keyword>
<dbReference type="PANTHER" id="PTHR42711:SF5">
    <property type="entry name" value="ABC TRANSPORTER ATP-BINDING PROTEIN NATA"/>
    <property type="match status" value="1"/>
</dbReference>
<dbReference type="PROSITE" id="PS00211">
    <property type="entry name" value="ABC_TRANSPORTER_1"/>
    <property type="match status" value="1"/>
</dbReference>
<protein>
    <submittedName>
        <fullName evidence="8">ABC-2 type transport system ATP-binding protein</fullName>
    </submittedName>
</protein>
<accession>A0ABU2AY92</accession>
<keyword evidence="5 8" id="KW-0067">ATP-binding</keyword>
<comment type="caution">
    <text evidence="8">The sequence shown here is derived from an EMBL/GenBank/DDBJ whole genome shotgun (WGS) entry which is preliminary data.</text>
</comment>
<reference evidence="8 9" key="1">
    <citation type="submission" date="2023-07" db="EMBL/GenBank/DDBJ databases">
        <title>Sequencing the genomes of 1000 actinobacteria strains.</title>
        <authorList>
            <person name="Klenk H.-P."/>
        </authorList>
    </citation>
    <scope>NUCLEOTIDE SEQUENCE [LARGE SCALE GENOMIC DNA]</scope>
    <source>
        <strain evidence="8 9">DSM 22966</strain>
    </source>
</reference>
<dbReference type="InterPro" id="IPR003439">
    <property type="entry name" value="ABC_transporter-like_ATP-bd"/>
</dbReference>
<keyword evidence="9" id="KW-1185">Reference proteome</keyword>
<sequence>MLGLELHDIGRSFGDRQVLHSVDLAVAPGEIVGIIGGNGAGKTTTMRLILGLIEASEGTITWDGEPITARDRRAIGYMPDERGLYPQMSVVEQLVHFALLEGETITQARRTVSELIDTLGLTSRERSRVQDLSLGDQQRVQLAVALVGHPSLLVLDEPFAGLDPLAVETLAALIRQQAESDVGVLFSSQQLEFVERLCDRVCVLDKGRIAASGRVTELQADSYSRWALSFSEDLPDLLIAELSIIPGLIPTAVEDDPKSVMITLSGRNREIPEEVLHVALRHGGLRSIRCIQRSLAEILADRLKTGPVRKASTVIDTGLKVSGAIS</sequence>
<dbReference type="Proteomes" id="UP001183794">
    <property type="component" value="Unassembled WGS sequence"/>
</dbReference>
<dbReference type="InterPro" id="IPR017871">
    <property type="entry name" value="ABC_transporter-like_CS"/>
</dbReference>
<dbReference type="GO" id="GO:0005524">
    <property type="term" value="F:ATP binding"/>
    <property type="evidence" value="ECO:0007669"/>
    <property type="project" value="UniProtKB-KW"/>
</dbReference>
<gene>
    <name evidence="8" type="ORF">J2S62_000378</name>
</gene>
<comment type="subcellular location">
    <subcellularLocation>
        <location evidence="1">Cell membrane</location>
        <topology evidence="1">Peripheral membrane protein</topology>
    </subcellularLocation>
</comment>
<evidence type="ECO:0000313" key="8">
    <source>
        <dbReference type="EMBL" id="MDR7346121.1"/>
    </source>
</evidence>
<evidence type="ECO:0000313" key="9">
    <source>
        <dbReference type="Proteomes" id="UP001183794"/>
    </source>
</evidence>
<keyword evidence="3" id="KW-0813">Transport</keyword>
<evidence type="ECO:0000256" key="5">
    <source>
        <dbReference type="ARBA" id="ARBA00022840"/>
    </source>
</evidence>
<dbReference type="SMART" id="SM00382">
    <property type="entry name" value="AAA"/>
    <property type="match status" value="1"/>
</dbReference>
<dbReference type="InterPro" id="IPR003593">
    <property type="entry name" value="AAA+_ATPase"/>
</dbReference>
<evidence type="ECO:0000256" key="3">
    <source>
        <dbReference type="ARBA" id="ARBA00022448"/>
    </source>
</evidence>
<dbReference type="InterPro" id="IPR050763">
    <property type="entry name" value="ABC_transporter_ATP-binding"/>
</dbReference>
<evidence type="ECO:0000256" key="2">
    <source>
        <dbReference type="ARBA" id="ARBA00005417"/>
    </source>
</evidence>
<keyword evidence="6" id="KW-0046">Antibiotic resistance</keyword>
<proteinExistence type="inferred from homology"/>
<dbReference type="RefSeq" id="WP_310170644.1">
    <property type="nucleotide sequence ID" value="NZ_BAABHE010000002.1"/>
</dbReference>
<dbReference type="Gene3D" id="3.40.50.300">
    <property type="entry name" value="P-loop containing nucleotide triphosphate hydrolases"/>
    <property type="match status" value="1"/>
</dbReference>
<evidence type="ECO:0000256" key="6">
    <source>
        <dbReference type="ARBA" id="ARBA00023251"/>
    </source>
</evidence>
<dbReference type="PANTHER" id="PTHR42711">
    <property type="entry name" value="ABC TRANSPORTER ATP-BINDING PROTEIN"/>
    <property type="match status" value="1"/>
</dbReference>
<dbReference type="PROSITE" id="PS50893">
    <property type="entry name" value="ABC_TRANSPORTER_2"/>
    <property type="match status" value="1"/>
</dbReference>
<dbReference type="EMBL" id="JAVDYJ010000001">
    <property type="protein sequence ID" value="MDR7346121.1"/>
    <property type="molecule type" value="Genomic_DNA"/>
</dbReference>
<dbReference type="InterPro" id="IPR027417">
    <property type="entry name" value="P-loop_NTPase"/>
</dbReference>
<name>A0ABU2AY92_9MICC</name>
<evidence type="ECO:0000259" key="7">
    <source>
        <dbReference type="PROSITE" id="PS50893"/>
    </source>
</evidence>
<feature type="domain" description="ABC transporter" evidence="7">
    <location>
        <begin position="4"/>
        <end position="231"/>
    </location>
</feature>
<dbReference type="SUPFAM" id="SSF52540">
    <property type="entry name" value="P-loop containing nucleoside triphosphate hydrolases"/>
    <property type="match status" value="1"/>
</dbReference>